<comment type="catalytic activity">
    <reaction evidence="4">
        <text>D-galactosamine 6-phosphate + H2O = D-tagatopyranose 1-phosphate + NH4(+)</text>
        <dbReference type="Rhea" id="RHEA:47680"/>
        <dbReference type="ChEBI" id="CHEBI:15377"/>
        <dbReference type="ChEBI" id="CHEBI:28938"/>
        <dbReference type="ChEBI" id="CHEBI:71674"/>
        <dbReference type="ChEBI" id="CHEBI:138150"/>
    </reaction>
</comment>
<keyword evidence="6" id="KW-0413">Isomerase</keyword>
<keyword evidence="3" id="KW-0378">Hydrolase</keyword>
<comment type="similarity">
    <text evidence="1">Belongs to the SIS family. AgaS subfamily.</text>
</comment>
<evidence type="ECO:0000256" key="4">
    <source>
        <dbReference type="ARBA" id="ARBA00029292"/>
    </source>
</evidence>
<reference evidence="6" key="1">
    <citation type="submission" date="2017-11" db="EMBL/GenBank/DDBJ databases">
        <title>Three new genomes from thermophilic consortium.</title>
        <authorList>
            <person name="Quaggio R."/>
            <person name="Amgarten D."/>
            <person name="Setubal J.C."/>
        </authorList>
    </citation>
    <scope>NUCLEOTIDE SEQUENCE</scope>
    <source>
        <strain evidence="6">ZCTH01-B2</strain>
    </source>
</reference>
<sequence length="401" mass="43285">MHILAASTEELRALGAELTAREIAQQPELWAETFAAYREQQERIERFLHDVTRRHGRLRVLFAGAGSSAYVGDVLLPFVKLSGDEGAFEFQATPTTSIVSNPASYLRRDLPTLLVSFARSGNSPESTAAVALARDLVQDLYQITLTCAPEGQLARQAGGDPRNLLWLMPERSNDQGFAMTGSFTCMTLAGLLIFDRRPLDEKARLVDQICAMGQEVIAREPEIGALANLGFRRIVYLGSGPLAGIAREAQLKILELTAGKIATAFDTPLGFRHGPKSFVDEHSAVFVLVANDPYTRRYDLDMLRELRADGIARAVCAVAVKHGGDEDAGAGAPQPSFRFPAAHAGVPDGYLALPYTVFGQILALHAAVRLGNRPDTPSPTGTVNRVVRGVTIHAFPIAGDG</sequence>
<organism evidence="6 7">
    <name type="scientific">Symbiobacterium thermophilum</name>
    <dbReference type="NCBI Taxonomy" id="2734"/>
    <lineage>
        <taxon>Bacteria</taxon>
        <taxon>Bacillati</taxon>
        <taxon>Bacillota</taxon>
        <taxon>Clostridia</taxon>
        <taxon>Eubacteriales</taxon>
        <taxon>Symbiobacteriaceae</taxon>
        <taxon>Symbiobacterium</taxon>
    </lineage>
</organism>
<dbReference type="GO" id="GO:0016787">
    <property type="term" value="F:hydrolase activity"/>
    <property type="evidence" value="ECO:0007669"/>
    <property type="project" value="UniProtKB-KW"/>
</dbReference>
<evidence type="ECO:0000313" key="6">
    <source>
        <dbReference type="EMBL" id="MBY6277845.1"/>
    </source>
</evidence>
<gene>
    <name evidence="6" type="primary">agaS</name>
    <name evidence="6" type="ORF">CWE10_16950</name>
</gene>
<dbReference type="CDD" id="cd05010">
    <property type="entry name" value="SIS_AgaS_like"/>
    <property type="match status" value="1"/>
</dbReference>
<dbReference type="GO" id="GO:0016853">
    <property type="term" value="F:isomerase activity"/>
    <property type="evidence" value="ECO:0007669"/>
    <property type="project" value="UniProtKB-KW"/>
</dbReference>
<dbReference type="GO" id="GO:0005886">
    <property type="term" value="C:plasma membrane"/>
    <property type="evidence" value="ECO:0007669"/>
    <property type="project" value="TreeGrafter"/>
</dbReference>
<evidence type="ECO:0000256" key="3">
    <source>
        <dbReference type="ARBA" id="ARBA00022801"/>
    </source>
</evidence>
<dbReference type="PANTHER" id="PTHR32502:SF3">
    <property type="entry name" value="D-GALACTOSAMINE-6-PHOSPHATE DEAMINASE AGAS-RELATED"/>
    <property type="match status" value="1"/>
</dbReference>
<dbReference type="EMBL" id="PIUK01000262">
    <property type="protein sequence ID" value="MBY6277845.1"/>
    <property type="molecule type" value="Genomic_DNA"/>
</dbReference>
<evidence type="ECO:0000256" key="2">
    <source>
        <dbReference type="ARBA" id="ARBA00022737"/>
    </source>
</evidence>
<dbReference type="InterPro" id="IPR035466">
    <property type="entry name" value="GlmS/AgaS_SIS"/>
</dbReference>
<dbReference type="Gene3D" id="3.40.50.10490">
    <property type="entry name" value="Glucose-6-phosphate isomerase like protein, domain 1"/>
    <property type="match status" value="2"/>
</dbReference>
<dbReference type="RefSeq" id="WP_273381232.1">
    <property type="nucleotide sequence ID" value="NZ_PIUK01000262.1"/>
</dbReference>
<dbReference type="CDD" id="cd05008">
    <property type="entry name" value="SIS_GlmS_GlmD_1"/>
    <property type="match status" value="1"/>
</dbReference>
<feature type="domain" description="SIS" evidence="5">
    <location>
        <begin position="223"/>
        <end position="377"/>
    </location>
</feature>
<dbReference type="GO" id="GO:0097367">
    <property type="term" value="F:carbohydrate derivative binding"/>
    <property type="evidence" value="ECO:0007669"/>
    <property type="project" value="InterPro"/>
</dbReference>
<dbReference type="Proteomes" id="UP000732377">
    <property type="component" value="Unassembled WGS sequence"/>
</dbReference>
<name>A0A953I576_SYMTR</name>
<dbReference type="InterPro" id="IPR035464">
    <property type="entry name" value="SIS_AgaS"/>
</dbReference>
<dbReference type="GO" id="GO:0009401">
    <property type="term" value="P:phosphoenolpyruvate-dependent sugar phosphotransferase system"/>
    <property type="evidence" value="ECO:0007669"/>
    <property type="project" value="TreeGrafter"/>
</dbReference>
<keyword evidence="2" id="KW-0677">Repeat</keyword>
<dbReference type="InterPro" id="IPR046348">
    <property type="entry name" value="SIS_dom_sf"/>
</dbReference>
<dbReference type="AlphaFoldDB" id="A0A953I576"/>
<evidence type="ECO:0000259" key="5">
    <source>
        <dbReference type="PROSITE" id="PS51464"/>
    </source>
</evidence>
<dbReference type="PANTHER" id="PTHR32502">
    <property type="entry name" value="N-ACETYLGALACTOSAMINE PERMEASE II COMPONENT-RELATED"/>
    <property type="match status" value="1"/>
</dbReference>
<feature type="domain" description="SIS" evidence="5">
    <location>
        <begin position="48"/>
        <end position="204"/>
    </location>
</feature>
<proteinExistence type="inferred from homology"/>
<evidence type="ECO:0000313" key="7">
    <source>
        <dbReference type="Proteomes" id="UP000732377"/>
    </source>
</evidence>
<dbReference type="InterPro" id="IPR050303">
    <property type="entry name" value="GatZ_KbaZ_carbometab"/>
</dbReference>
<comment type="caution">
    <text evidence="6">The sequence shown here is derived from an EMBL/GenBank/DDBJ whole genome shotgun (WGS) entry which is preliminary data.</text>
</comment>
<dbReference type="GO" id="GO:1901135">
    <property type="term" value="P:carbohydrate derivative metabolic process"/>
    <property type="evidence" value="ECO:0007669"/>
    <property type="project" value="InterPro"/>
</dbReference>
<accession>A0A953I576</accession>
<dbReference type="PROSITE" id="PS51464">
    <property type="entry name" value="SIS"/>
    <property type="match status" value="2"/>
</dbReference>
<evidence type="ECO:0000256" key="1">
    <source>
        <dbReference type="ARBA" id="ARBA00007748"/>
    </source>
</evidence>
<protein>
    <submittedName>
        <fullName evidence="6">Tagatose-6-phosphate ketose isomerase</fullName>
    </submittedName>
</protein>
<dbReference type="InterPro" id="IPR001347">
    <property type="entry name" value="SIS_dom"/>
</dbReference>
<dbReference type="SUPFAM" id="SSF53697">
    <property type="entry name" value="SIS domain"/>
    <property type="match status" value="1"/>
</dbReference>